<comment type="subunit">
    <text evidence="1">Component of the lipopolysaccharide transport and assembly complex.</text>
</comment>
<dbReference type="PANTHER" id="PTHR30189:SF1">
    <property type="entry name" value="LPS-ASSEMBLY PROTEIN LPTD"/>
    <property type="match status" value="1"/>
</dbReference>
<dbReference type="eggNOG" id="COG1452">
    <property type="taxonomic scope" value="Bacteria"/>
</dbReference>
<comment type="caution">
    <text evidence="1">Lacks conserved residue(s) required for the propagation of feature annotation.</text>
</comment>
<evidence type="ECO:0000259" key="2">
    <source>
        <dbReference type="Pfam" id="PF04453"/>
    </source>
</evidence>
<comment type="function">
    <text evidence="1">Involved in the assembly of lipopolysaccharide (LPS) at the surface of the outer membrane.</text>
</comment>
<accession>A0A0P1FLU2</accession>
<dbReference type="PANTHER" id="PTHR30189">
    <property type="entry name" value="LPS-ASSEMBLY PROTEIN"/>
    <property type="match status" value="1"/>
</dbReference>
<gene>
    <name evidence="1 3" type="primary">lptD</name>
    <name evidence="3" type="ORF">THS5294_02400</name>
</gene>
<dbReference type="HAMAP" id="MF_01411">
    <property type="entry name" value="LPS_assembly_LptD"/>
    <property type="match status" value="1"/>
</dbReference>
<dbReference type="Pfam" id="PF04453">
    <property type="entry name" value="LptD"/>
    <property type="match status" value="1"/>
</dbReference>
<dbReference type="Proteomes" id="UP000051298">
    <property type="component" value="Unassembled WGS sequence"/>
</dbReference>
<dbReference type="InterPro" id="IPR020889">
    <property type="entry name" value="LipoPS_assembly_LptD"/>
</dbReference>
<dbReference type="EMBL" id="CYRX01000031">
    <property type="protein sequence ID" value="CUH61100.1"/>
    <property type="molecule type" value="Genomic_DNA"/>
</dbReference>
<reference evidence="3 4" key="1">
    <citation type="submission" date="2015-09" db="EMBL/GenBank/DDBJ databases">
        <authorList>
            <consortium name="Swine Surveillance"/>
        </authorList>
    </citation>
    <scope>NUCLEOTIDE SEQUENCE [LARGE SCALE GENOMIC DNA]</scope>
    <source>
        <strain evidence="3 4">CECT 5294</strain>
    </source>
</reference>
<dbReference type="GO" id="GO:1990351">
    <property type="term" value="C:transporter complex"/>
    <property type="evidence" value="ECO:0007669"/>
    <property type="project" value="TreeGrafter"/>
</dbReference>
<name>A0A0P1FLU2_9RHOB</name>
<feature type="domain" description="LptD C-terminal" evidence="2">
    <location>
        <begin position="282"/>
        <end position="611"/>
    </location>
</feature>
<dbReference type="InterPro" id="IPR050218">
    <property type="entry name" value="LptD"/>
</dbReference>
<dbReference type="STRING" id="266809.PM03_11170"/>
<keyword evidence="1" id="KW-0732">Signal</keyword>
<dbReference type="GO" id="GO:0009279">
    <property type="term" value="C:cell outer membrane"/>
    <property type="evidence" value="ECO:0007669"/>
    <property type="project" value="UniProtKB-SubCell"/>
</dbReference>
<evidence type="ECO:0000313" key="4">
    <source>
        <dbReference type="Proteomes" id="UP000051298"/>
    </source>
</evidence>
<evidence type="ECO:0000256" key="1">
    <source>
        <dbReference type="HAMAP-Rule" id="MF_01411"/>
    </source>
</evidence>
<proteinExistence type="inferred from homology"/>
<dbReference type="GO" id="GO:0043165">
    <property type="term" value="P:Gram-negative-bacterium-type cell outer membrane assembly"/>
    <property type="evidence" value="ECO:0007669"/>
    <property type="project" value="UniProtKB-UniRule"/>
</dbReference>
<dbReference type="AlphaFoldDB" id="A0A0P1FLU2"/>
<keyword evidence="1" id="KW-0998">Cell outer membrane</keyword>
<dbReference type="GO" id="GO:0015920">
    <property type="term" value="P:lipopolysaccharide transport"/>
    <property type="evidence" value="ECO:0007669"/>
    <property type="project" value="InterPro"/>
</dbReference>
<comment type="similarity">
    <text evidence="1">Belongs to the LptD family.</text>
</comment>
<protein>
    <recommendedName>
        <fullName evidence="1">LPS-assembly protein LptD</fullName>
    </recommendedName>
</protein>
<comment type="subcellular location">
    <subcellularLocation>
        <location evidence="1">Cell outer membrane</location>
    </subcellularLocation>
</comment>
<evidence type="ECO:0000313" key="3">
    <source>
        <dbReference type="EMBL" id="CUH61100.1"/>
    </source>
</evidence>
<sequence>MPRPMSPLISPLAATALVLVLGLGPSIAQETPPPALLIADAIDFSGETGTLTAKGNVEVFYDGVQLKAGEIRYDQTDDSLSINGPITLRDDETTVIFADFAELSSDLQSGLLRGARLVLDEQLQIAATEISRSSDGRFVQAYQTVASSCTICAENPVPLWQIRSKRVIHDTQERQLYFEQAQLRVMGVPVIYLPQIRLPDPTLERSSGFLAPELSSDDQLGTGIKIPYFHVIDESRDLTLTPYVTSGGTETLEARYRQAFVNGAIEVNGALTFDGLTPDAYRGYVFAEGTFDVAHDYTLTFDVETTSDPDYLVTYGVSDLDRLTRRLALARVDRKHINQAEIIAFQSLRESEDNRFLPTILTSVSTTRRFAPDMIGGIATVDAEVHGHYRRGDDAATGLSRDVARVGLSAQWERSWLWNTGLVTRLHAEGHLDHYQILQDPLNFADETVTRVTPILTFEARIPMAKATTGGVQHLLEPIVQAVFTRDTLNDAPNEDSQTVDFDEGNLFSTSRFAGRDVRETGNRLNIGVNYTRVDPVGWDLGLTLGRVVRDADQNQFNAGTGLDGSSSDWLAAVSLDVQDRLQLAHRALFDDQLSFARSETLLRYTDPRYSVLSGFTWLEADAAAGRLLDTSEWSLDATVALARDWTGQVDWRYDFETNDASTAGVGLSYHSDCVRVDFNVSRRFTATTTLRPATTVGLTFELTGFGAGNEGSREQRRSCAF</sequence>
<keyword evidence="1" id="KW-0472">Membrane</keyword>
<organism evidence="3 4">
    <name type="scientific">Thalassobacter stenotrophicus</name>
    <dbReference type="NCBI Taxonomy" id="266809"/>
    <lineage>
        <taxon>Bacteria</taxon>
        <taxon>Pseudomonadati</taxon>
        <taxon>Pseudomonadota</taxon>
        <taxon>Alphaproteobacteria</taxon>
        <taxon>Rhodobacterales</taxon>
        <taxon>Roseobacteraceae</taxon>
        <taxon>Thalassobacter</taxon>
    </lineage>
</organism>
<dbReference type="InterPro" id="IPR007543">
    <property type="entry name" value="LptD_C"/>
</dbReference>